<keyword evidence="1" id="KW-0175">Coiled coil</keyword>
<name>A0A1W6L4S5_9BURK</name>
<dbReference type="STRING" id="946333.A4W93_04395"/>
<dbReference type="Proteomes" id="UP000193427">
    <property type="component" value="Chromosome"/>
</dbReference>
<dbReference type="AlphaFoldDB" id="A0A1W6L4S5"/>
<dbReference type="KEGG" id="rgu:A4W93_04395"/>
<feature type="coiled-coil region" evidence="1">
    <location>
        <begin position="7"/>
        <end position="52"/>
    </location>
</feature>
<sequence length="82" mass="9409">MTEAAMLNTVSDRYHALREELFRLQAQDVRDMPAIERVLDALSAEYRRLKSEDGQHGNNPLEWRHGEPPVLTLDAEDVLPLP</sequence>
<proteinExistence type="predicted"/>
<reference evidence="2 3" key="1">
    <citation type="submission" date="2016-04" db="EMBL/GenBank/DDBJ databases">
        <title>Complete genome sequence of natural rubber-degrading, novel Gram-negative bacterium, Rhizobacter gummiphilus strain NS21.</title>
        <authorList>
            <person name="Tabata M."/>
            <person name="Kasai D."/>
            <person name="Fukuda M."/>
        </authorList>
    </citation>
    <scope>NUCLEOTIDE SEQUENCE [LARGE SCALE GENOMIC DNA]</scope>
    <source>
        <strain evidence="2 3">NS21</strain>
    </source>
</reference>
<evidence type="ECO:0000313" key="2">
    <source>
        <dbReference type="EMBL" id="ARN19212.1"/>
    </source>
</evidence>
<accession>A0A1W6L4S5</accession>
<keyword evidence="3" id="KW-1185">Reference proteome</keyword>
<protein>
    <submittedName>
        <fullName evidence="2">Uncharacterized protein</fullName>
    </submittedName>
</protein>
<dbReference type="EMBL" id="CP015118">
    <property type="protein sequence ID" value="ARN19212.1"/>
    <property type="molecule type" value="Genomic_DNA"/>
</dbReference>
<evidence type="ECO:0000256" key="1">
    <source>
        <dbReference type="SAM" id="Coils"/>
    </source>
</evidence>
<evidence type="ECO:0000313" key="3">
    <source>
        <dbReference type="Proteomes" id="UP000193427"/>
    </source>
</evidence>
<gene>
    <name evidence="2" type="ORF">A4W93_04395</name>
</gene>
<organism evidence="2 3">
    <name type="scientific">Piscinibacter gummiphilus</name>
    <dbReference type="NCBI Taxonomy" id="946333"/>
    <lineage>
        <taxon>Bacteria</taxon>
        <taxon>Pseudomonadati</taxon>
        <taxon>Pseudomonadota</taxon>
        <taxon>Betaproteobacteria</taxon>
        <taxon>Burkholderiales</taxon>
        <taxon>Sphaerotilaceae</taxon>
        <taxon>Piscinibacter</taxon>
    </lineage>
</organism>